<protein>
    <recommendedName>
        <fullName evidence="5">Carboxylic ester hydrolase</fullName>
        <ecNumber evidence="5">3.1.1.-</ecNumber>
    </recommendedName>
</protein>
<dbReference type="GO" id="GO:0052689">
    <property type="term" value="F:carboxylic ester hydrolase activity"/>
    <property type="evidence" value="ECO:0007669"/>
    <property type="project" value="UniProtKB-KW"/>
</dbReference>
<evidence type="ECO:0000313" key="8">
    <source>
        <dbReference type="Proteomes" id="UP000708208"/>
    </source>
</evidence>
<dbReference type="PANTHER" id="PTHR43142:SF1">
    <property type="entry name" value="CARBOXYLIC ESTER HYDROLASE"/>
    <property type="match status" value="1"/>
</dbReference>
<name>A0A8J2JXC7_9HEXA</name>
<dbReference type="PANTHER" id="PTHR43142">
    <property type="entry name" value="CARBOXYLIC ESTER HYDROLASE"/>
    <property type="match status" value="1"/>
</dbReference>
<reference evidence="7" key="1">
    <citation type="submission" date="2021-06" db="EMBL/GenBank/DDBJ databases">
        <authorList>
            <person name="Hodson N. C."/>
            <person name="Mongue J. A."/>
            <person name="Jaron S. K."/>
        </authorList>
    </citation>
    <scope>NUCLEOTIDE SEQUENCE</scope>
</reference>
<evidence type="ECO:0000256" key="2">
    <source>
        <dbReference type="ARBA" id="ARBA00022487"/>
    </source>
</evidence>
<dbReference type="OrthoDB" id="408631at2759"/>
<evidence type="ECO:0000256" key="4">
    <source>
        <dbReference type="ARBA" id="ARBA00023180"/>
    </source>
</evidence>
<dbReference type="EMBL" id="CAJVCH010126162">
    <property type="protein sequence ID" value="CAG7725727.1"/>
    <property type="molecule type" value="Genomic_DNA"/>
</dbReference>
<sequence>MKVNIFIVISQLSKILAVVNFHPHIRYPGGTLKGETGKSLSGRDFYKFWCIPYGKAERFEPSVPADPWEGVRDATYCSQRCPMAGVMGLNDMFMEPPQDEDCLILNVFIPAKPQSKNALLPVLVYVHGGYFVMGSSLDYSSEIFLDEDIVLVTINYRLGALGFLTSGDGILEANLGMKDQVLSLEWVKTFIHHFGGDPNRVTIMGESAGAASIGLLLLSPIANGLFNQAIAHSGSAMVPFAIQSNPAETFKGFVTELNCTAPSTEEAVTCLKSKDIQEIRAVVEKTKWFVEFLYPMFPAVETVSTKNSRNFLPKHPREMLKGGYFSHVPLIIGVNEDEGALQGGFAIGDSEFMEDLNIRWIPLGGVAAGVDSKNVSKANLNAGLMKLRKYYFGDDTIELRHAQQLVDMFSDCWFVSGLDFTIRHHSKYAPVYPYIFTKKGAFQISGALVGQVLNRSVVSHAEELQYLFYKGFASSKKDLLFAERFLKLWTSFIATGIPSETWGSEKIWPSAEKSSWDYKYYVLDDDTKIVQNPYKERARFHYDLDENEWSEKHK</sequence>
<feature type="domain" description="Carboxylesterase type B" evidence="6">
    <location>
        <begin position="23"/>
        <end position="540"/>
    </location>
</feature>
<evidence type="ECO:0000256" key="1">
    <source>
        <dbReference type="ARBA" id="ARBA00005964"/>
    </source>
</evidence>
<keyword evidence="3 5" id="KW-0378">Hydrolase</keyword>
<keyword evidence="8" id="KW-1185">Reference proteome</keyword>
<dbReference type="Proteomes" id="UP000708208">
    <property type="component" value="Unassembled WGS sequence"/>
</dbReference>
<proteinExistence type="inferred from homology"/>
<dbReference type="InterPro" id="IPR019826">
    <property type="entry name" value="Carboxylesterase_B_AS"/>
</dbReference>
<organism evidence="7 8">
    <name type="scientific">Allacma fusca</name>
    <dbReference type="NCBI Taxonomy" id="39272"/>
    <lineage>
        <taxon>Eukaryota</taxon>
        <taxon>Metazoa</taxon>
        <taxon>Ecdysozoa</taxon>
        <taxon>Arthropoda</taxon>
        <taxon>Hexapoda</taxon>
        <taxon>Collembola</taxon>
        <taxon>Symphypleona</taxon>
        <taxon>Sminthuridae</taxon>
        <taxon>Allacma</taxon>
    </lineage>
</organism>
<evidence type="ECO:0000256" key="5">
    <source>
        <dbReference type="RuleBase" id="RU361235"/>
    </source>
</evidence>
<dbReference type="InterPro" id="IPR002018">
    <property type="entry name" value="CarbesteraseB"/>
</dbReference>
<keyword evidence="4" id="KW-0325">Glycoprotein</keyword>
<evidence type="ECO:0000256" key="3">
    <source>
        <dbReference type="ARBA" id="ARBA00022801"/>
    </source>
</evidence>
<evidence type="ECO:0000259" key="6">
    <source>
        <dbReference type="Pfam" id="PF00135"/>
    </source>
</evidence>
<dbReference type="EC" id="3.1.1.-" evidence="5"/>
<accession>A0A8J2JXC7</accession>
<gene>
    <name evidence="7" type="ORF">AFUS01_LOCUS14674</name>
</gene>
<dbReference type="AlphaFoldDB" id="A0A8J2JXC7"/>
<evidence type="ECO:0000313" key="7">
    <source>
        <dbReference type="EMBL" id="CAG7725727.1"/>
    </source>
</evidence>
<comment type="similarity">
    <text evidence="1 5">Belongs to the type-B carboxylesterase/lipase family.</text>
</comment>
<dbReference type="Pfam" id="PF00135">
    <property type="entry name" value="COesterase"/>
    <property type="match status" value="1"/>
</dbReference>
<keyword evidence="2" id="KW-0719">Serine esterase</keyword>
<comment type="caution">
    <text evidence="7">The sequence shown here is derived from an EMBL/GenBank/DDBJ whole genome shotgun (WGS) entry which is preliminary data.</text>
</comment>
<dbReference type="PROSITE" id="PS00122">
    <property type="entry name" value="CARBOXYLESTERASE_B_1"/>
    <property type="match status" value="1"/>
</dbReference>